<evidence type="ECO:0000313" key="1">
    <source>
        <dbReference type="EMBL" id="KAI9919334.1"/>
    </source>
</evidence>
<gene>
    <name evidence="1" type="ORF">PsorP6_017379</name>
</gene>
<name>A0ACC0WKQ3_9STRA</name>
<accession>A0ACC0WKQ3</accession>
<protein>
    <submittedName>
        <fullName evidence="1">Uncharacterized protein</fullName>
    </submittedName>
</protein>
<dbReference type="Proteomes" id="UP001163321">
    <property type="component" value="Chromosome 11"/>
</dbReference>
<keyword evidence="2" id="KW-1185">Reference proteome</keyword>
<organism evidence="1 2">
    <name type="scientific">Peronosclerospora sorghi</name>
    <dbReference type="NCBI Taxonomy" id="230839"/>
    <lineage>
        <taxon>Eukaryota</taxon>
        <taxon>Sar</taxon>
        <taxon>Stramenopiles</taxon>
        <taxon>Oomycota</taxon>
        <taxon>Peronosporomycetes</taxon>
        <taxon>Peronosporales</taxon>
        <taxon>Peronosporaceae</taxon>
        <taxon>Peronosclerospora</taxon>
    </lineage>
</organism>
<dbReference type="EMBL" id="CM047590">
    <property type="protein sequence ID" value="KAI9919334.1"/>
    <property type="molecule type" value="Genomic_DNA"/>
</dbReference>
<comment type="caution">
    <text evidence="1">The sequence shown here is derived from an EMBL/GenBank/DDBJ whole genome shotgun (WGS) entry which is preliminary data.</text>
</comment>
<proteinExistence type="predicted"/>
<evidence type="ECO:0000313" key="2">
    <source>
        <dbReference type="Proteomes" id="UP001163321"/>
    </source>
</evidence>
<sequence length="271" mass="31491">MKLNESDDGRTLPHRRGVSSYDVDHRYIEADTKPPLEFNSHKNAQAQSLLNVVSAIDSDGEDPPPPPVLIKRPALFTSSPALDVRPRADSIHLSDTDSSSSSDGDDRSDERSENESTKSATKSVDSASRLSGTYLSARQVDSLIRLHMADIEGKRPWCFVFRCLKVPFESKRQDDPFDVFFMRWDEFWQVHGRAVWERAFWQPFPPHSTAYLCRKERQARARHAFRSLATDLVERFGNEYRSWLTKELREGWWHRTEPFSLRHLFARDRRL</sequence>
<reference evidence="1 2" key="1">
    <citation type="journal article" date="2022" name="bioRxiv">
        <title>The genome of the oomycete Peronosclerospora sorghi, a cosmopolitan pathogen of maize and sorghum, is inflated with dispersed pseudogenes.</title>
        <authorList>
            <person name="Fletcher K."/>
            <person name="Martin F."/>
            <person name="Isakeit T."/>
            <person name="Cavanaugh K."/>
            <person name="Magill C."/>
            <person name="Michelmore R."/>
        </authorList>
    </citation>
    <scope>NUCLEOTIDE SEQUENCE [LARGE SCALE GENOMIC DNA]</scope>
    <source>
        <strain evidence="1">P6</strain>
    </source>
</reference>